<keyword evidence="2" id="KW-0812">Transmembrane</keyword>
<gene>
    <name evidence="4" type="ORF">M837_02018</name>
</gene>
<dbReference type="Pfam" id="PF04740">
    <property type="entry name" value="LXG"/>
    <property type="match status" value="1"/>
</dbReference>
<keyword evidence="5" id="KW-1185">Reference proteome</keyword>
<dbReference type="InterPro" id="IPR006829">
    <property type="entry name" value="LXG_dom"/>
</dbReference>
<accession>A0ABR4RSN0</accession>
<dbReference type="RefSeq" id="WP_024273202.1">
    <property type="nucleotide sequence ID" value="NZ_AUXA02000053.1"/>
</dbReference>
<evidence type="ECO:0000313" key="4">
    <source>
        <dbReference type="EMBL" id="KDE01908.1"/>
    </source>
</evidence>
<comment type="caution">
    <text evidence="4">The sequence shown here is derived from an EMBL/GenBank/DDBJ whole genome shotgun (WGS) entry which is preliminary data.</text>
</comment>
<comment type="similarity">
    <text evidence="1">In the N-terminal section; belongs to the LXG family.</text>
</comment>
<evidence type="ECO:0000256" key="1">
    <source>
        <dbReference type="ARBA" id="ARBA00034117"/>
    </source>
</evidence>
<proteinExistence type="inferred from homology"/>
<sequence length="679" mass="74306">MNYSIKFDDVTYLQNSTQKTIESWGDSMSSLQTAMSALIGDSHLQGQTASSIKSYLSEVHGTLLQTLQSLMNDYSASLLPYKDGYYQIDSNSHAQLPGQVFKTLQSELRLSQAHLKDQLELLQNARAKVSDLVHYSGVSHAKTVVDYSELITDINRLDEAIIQYESNHASQDLAAFKELLASTRALIAEYSSKPKRAGSYQVGDIGQLNTIKRFATAYQGVARHLETNAKRLQAAQERDQARFEAVAAEDRASQGWMDLALSLVTIAVGVAAIVMTAGAATPLVVGAFVAGSGTVAYGASNLYEAGHNIYLGSVGDGLTVATNPLRDTLFMGNDRLYHQVGGLFTTASAALIPIGQTKSVAKGLTEFTIGEVGGFIGGQASYHGTRLLGGSEQDAQRATLVGNILGGIAASSATRRFSLNEPIAARVTEVKPTYKRQQLLKNLENSRLARESSRFKNYVAREKFTTTLAGMSLEDSQRYIQWHKYAKAGLSPSDRVCVLEISEKAPKVEYIPDTYTKQDILDIKPNPDKGIFRPDIGDYFTSDYIKAHRRLFDSGAAKFQKFKPNVTYQKGIVGDEFGNSFWLSKDHADIIEDIAKGDNRLYETLLGFDEGYLGDGPLYRLDVSPEVISEKGISIPSGNEKGANSWWRPGGRTYPGDMPEGVMKDISTSKGEHTWNVVN</sequence>
<dbReference type="EMBL" id="AUXA02000053">
    <property type="protein sequence ID" value="KDE01908.1"/>
    <property type="molecule type" value="Genomic_DNA"/>
</dbReference>
<keyword evidence="2" id="KW-0472">Membrane</keyword>
<feature type="domain" description="LXG" evidence="3">
    <location>
        <begin position="1"/>
        <end position="231"/>
    </location>
</feature>
<evidence type="ECO:0000259" key="3">
    <source>
        <dbReference type="PROSITE" id="PS51756"/>
    </source>
</evidence>
<feature type="transmembrane region" description="Helical" evidence="2">
    <location>
        <begin position="259"/>
        <end position="280"/>
    </location>
</feature>
<dbReference type="Proteomes" id="UP000025523">
    <property type="component" value="Unassembled WGS sequence"/>
</dbReference>
<evidence type="ECO:0000256" key="2">
    <source>
        <dbReference type="SAM" id="Phobius"/>
    </source>
</evidence>
<protein>
    <submittedName>
        <fullName evidence="4">Membrane protein</fullName>
    </submittedName>
</protein>
<reference evidence="4 5" key="1">
    <citation type="journal article" date="2013" name="Genome Announc.">
        <title>Draft Genome Sequence of Streptococcus equi subsp. zooepidemicus Strain S31A1, Isolated from Equine Infectious Endometritis.</title>
        <authorList>
            <person name="da Piedade I."/>
            <person name="Skive B."/>
            <person name="Christensen H."/>
            <person name="Bojesen A.M."/>
        </authorList>
    </citation>
    <scope>NUCLEOTIDE SEQUENCE [LARGE SCALE GENOMIC DNA]</scope>
    <source>
        <strain evidence="4 5">SzS31A1</strain>
    </source>
</reference>
<organism evidence="4 5">
    <name type="scientific">Streptococcus equi subsp. zooepidemicus SzS31A1</name>
    <dbReference type="NCBI Taxonomy" id="1352602"/>
    <lineage>
        <taxon>Bacteria</taxon>
        <taxon>Bacillati</taxon>
        <taxon>Bacillota</taxon>
        <taxon>Bacilli</taxon>
        <taxon>Lactobacillales</taxon>
        <taxon>Streptococcaceae</taxon>
        <taxon>Streptococcus</taxon>
    </lineage>
</organism>
<name>A0ABR4RSN0_STRSZ</name>
<keyword evidence="2" id="KW-1133">Transmembrane helix</keyword>
<dbReference type="PROSITE" id="PS51756">
    <property type="entry name" value="LXG"/>
    <property type="match status" value="1"/>
</dbReference>
<evidence type="ECO:0000313" key="5">
    <source>
        <dbReference type="Proteomes" id="UP000025523"/>
    </source>
</evidence>